<feature type="domain" description="Nudix hydrolase" evidence="2">
    <location>
        <begin position="8"/>
        <end position="145"/>
    </location>
</feature>
<dbReference type="InterPro" id="IPR015797">
    <property type="entry name" value="NUDIX_hydrolase-like_dom_sf"/>
</dbReference>
<evidence type="ECO:0000256" key="1">
    <source>
        <dbReference type="ARBA" id="ARBA00022801"/>
    </source>
</evidence>
<dbReference type="SUPFAM" id="SSF55811">
    <property type="entry name" value="Nudix"/>
    <property type="match status" value="1"/>
</dbReference>
<evidence type="ECO:0000313" key="4">
    <source>
        <dbReference type="Proteomes" id="UP001203207"/>
    </source>
</evidence>
<dbReference type="PROSITE" id="PS51462">
    <property type="entry name" value="NUDIX"/>
    <property type="match status" value="1"/>
</dbReference>
<sequence>MRLSHTQTFVPKACAYITRGENELLVFEGPEYDGYQIPKGTVEGDESPREAVFREIAEESGLGAIATPRHLVSDIWKRREKRWYTRHFFHTTVHEPRDEWTHTVTGTGDEVGIEYDFSWITLPTRTKFALDLDSYLNLLTQSKDAPIKCSVTQ</sequence>
<dbReference type="Pfam" id="PF00293">
    <property type="entry name" value="NUDIX"/>
    <property type="match status" value="1"/>
</dbReference>
<dbReference type="AlphaFoldDB" id="A0AAE3FXL1"/>
<dbReference type="InterPro" id="IPR020084">
    <property type="entry name" value="NUDIX_hydrolase_CS"/>
</dbReference>
<protein>
    <submittedName>
        <fullName evidence="3">NUDIX domain-containing protein</fullName>
    </submittedName>
</protein>
<dbReference type="GO" id="GO:0016787">
    <property type="term" value="F:hydrolase activity"/>
    <property type="evidence" value="ECO:0007669"/>
    <property type="project" value="UniProtKB-KW"/>
</dbReference>
<accession>A0AAE3FXL1</accession>
<dbReference type="CDD" id="cd04663">
    <property type="entry name" value="NUDIX_Hydrolase"/>
    <property type="match status" value="1"/>
</dbReference>
<dbReference type="RefSeq" id="WP_174652343.1">
    <property type="nucleotide sequence ID" value="NZ_JAKRVX010000002.1"/>
</dbReference>
<dbReference type="Gene3D" id="3.90.79.10">
    <property type="entry name" value="Nucleoside Triphosphate Pyrophosphohydrolase"/>
    <property type="match status" value="1"/>
</dbReference>
<name>A0AAE3FXL1_9EURY</name>
<dbReference type="Proteomes" id="UP001203207">
    <property type="component" value="Unassembled WGS sequence"/>
</dbReference>
<dbReference type="InterPro" id="IPR000086">
    <property type="entry name" value="NUDIX_hydrolase_dom"/>
</dbReference>
<comment type="caution">
    <text evidence="3">The sequence shown here is derived from an EMBL/GenBank/DDBJ whole genome shotgun (WGS) entry which is preliminary data.</text>
</comment>
<reference evidence="3" key="1">
    <citation type="journal article" date="2022" name="Syst. Appl. Microbiol.">
        <title>Natronocalculus amylovorans gen. nov., sp. nov., and Natranaeroarchaeum aerophilus sp. nov., dominant culturable amylolytic natronoarchaea from hypersaline soda lakes in southwestern Siberia.</title>
        <authorList>
            <person name="Sorokin D.Y."/>
            <person name="Elcheninov A.G."/>
            <person name="Khizhniak T.V."/>
            <person name="Koenen M."/>
            <person name="Bale N.J."/>
            <person name="Damste J.S.S."/>
            <person name="Kublanov I.V."/>
        </authorList>
    </citation>
    <scope>NUCLEOTIDE SEQUENCE</scope>
    <source>
        <strain evidence="3">AArc-St2</strain>
    </source>
</reference>
<reference evidence="3" key="2">
    <citation type="submission" date="2022-02" db="EMBL/GenBank/DDBJ databases">
        <authorList>
            <person name="Elcheninov A.G."/>
            <person name="Sorokin D.Y."/>
            <person name="Kublanov I.V."/>
        </authorList>
    </citation>
    <scope>NUCLEOTIDE SEQUENCE</scope>
    <source>
        <strain evidence="3">AArc-St2</strain>
    </source>
</reference>
<evidence type="ECO:0000313" key="3">
    <source>
        <dbReference type="EMBL" id="MCL9816888.1"/>
    </source>
</evidence>
<dbReference type="EMBL" id="JAKRVX010000002">
    <property type="protein sequence ID" value="MCL9816888.1"/>
    <property type="molecule type" value="Genomic_DNA"/>
</dbReference>
<keyword evidence="1" id="KW-0378">Hydrolase</keyword>
<evidence type="ECO:0000259" key="2">
    <source>
        <dbReference type="PROSITE" id="PS51462"/>
    </source>
</evidence>
<dbReference type="PROSITE" id="PS00893">
    <property type="entry name" value="NUDIX_BOX"/>
    <property type="match status" value="1"/>
</dbReference>
<keyword evidence="4" id="KW-1185">Reference proteome</keyword>
<proteinExistence type="predicted"/>
<organism evidence="3 4">
    <name type="scientific">Natronocalculus amylovorans</name>
    <dbReference type="NCBI Taxonomy" id="2917812"/>
    <lineage>
        <taxon>Archaea</taxon>
        <taxon>Methanobacteriati</taxon>
        <taxon>Methanobacteriota</taxon>
        <taxon>Stenosarchaea group</taxon>
        <taxon>Halobacteria</taxon>
        <taxon>Halobacteriales</taxon>
        <taxon>Haloferacaceae</taxon>
        <taxon>Natronocalculus</taxon>
    </lineage>
</organism>
<gene>
    <name evidence="3" type="ORF">AArcSt2_08025</name>
</gene>